<organism evidence="2 3">
    <name type="scientific">Helianthus annuus</name>
    <name type="common">Common sunflower</name>
    <dbReference type="NCBI Taxonomy" id="4232"/>
    <lineage>
        <taxon>Eukaryota</taxon>
        <taxon>Viridiplantae</taxon>
        <taxon>Streptophyta</taxon>
        <taxon>Embryophyta</taxon>
        <taxon>Tracheophyta</taxon>
        <taxon>Spermatophyta</taxon>
        <taxon>Magnoliopsida</taxon>
        <taxon>eudicotyledons</taxon>
        <taxon>Gunneridae</taxon>
        <taxon>Pentapetalae</taxon>
        <taxon>asterids</taxon>
        <taxon>campanulids</taxon>
        <taxon>Asterales</taxon>
        <taxon>Asteraceae</taxon>
        <taxon>Asteroideae</taxon>
        <taxon>Heliantheae alliance</taxon>
        <taxon>Heliantheae</taxon>
        <taxon>Helianthus</taxon>
    </lineage>
</organism>
<dbReference type="AlphaFoldDB" id="A0A9K3IEY1"/>
<accession>A0A9K3IEY1</accession>
<sequence>MQKLFSSTKRWNKCWKKVFLGGGGGRGEQSWGTTRPSNPDPKTTTKRRRPDSPDNETTGKQARK</sequence>
<evidence type="ECO:0000313" key="2">
    <source>
        <dbReference type="EMBL" id="KAF5795407.1"/>
    </source>
</evidence>
<evidence type="ECO:0000313" key="3">
    <source>
        <dbReference type="Proteomes" id="UP000215914"/>
    </source>
</evidence>
<feature type="region of interest" description="Disordered" evidence="1">
    <location>
        <begin position="19"/>
        <end position="64"/>
    </location>
</feature>
<dbReference type="Gramene" id="mRNA:HanXRQr2_Chr08g0339371">
    <property type="protein sequence ID" value="mRNA:HanXRQr2_Chr08g0339371"/>
    <property type="gene ID" value="HanXRQr2_Chr08g0339371"/>
</dbReference>
<dbReference type="EMBL" id="MNCJ02000323">
    <property type="protein sequence ID" value="KAF5795407.1"/>
    <property type="molecule type" value="Genomic_DNA"/>
</dbReference>
<reference evidence="2" key="1">
    <citation type="journal article" date="2017" name="Nature">
        <title>The sunflower genome provides insights into oil metabolism, flowering and Asterid evolution.</title>
        <authorList>
            <person name="Badouin H."/>
            <person name="Gouzy J."/>
            <person name="Grassa C.J."/>
            <person name="Murat F."/>
            <person name="Staton S.E."/>
            <person name="Cottret L."/>
            <person name="Lelandais-Briere C."/>
            <person name="Owens G.L."/>
            <person name="Carrere S."/>
            <person name="Mayjonade B."/>
            <person name="Legrand L."/>
            <person name="Gill N."/>
            <person name="Kane N.C."/>
            <person name="Bowers J.E."/>
            <person name="Hubner S."/>
            <person name="Bellec A."/>
            <person name="Berard A."/>
            <person name="Berges H."/>
            <person name="Blanchet N."/>
            <person name="Boniface M.C."/>
            <person name="Brunel D."/>
            <person name="Catrice O."/>
            <person name="Chaidir N."/>
            <person name="Claudel C."/>
            <person name="Donnadieu C."/>
            <person name="Faraut T."/>
            <person name="Fievet G."/>
            <person name="Helmstetter N."/>
            <person name="King M."/>
            <person name="Knapp S.J."/>
            <person name="Lai Z."/>
            <person name="Le Paslier M.C."/>
            <person name="Lippi Y."/>
            <person name="Lorenzon L."/>
            <person name="Mandel J.R."/>
            <person name="Marage G."/>
            <person name="Marchand G."/>
            <person name="Marquand E."/>
            <person name="Bret-Mestries E."/>
            <person name="Morien E."/>
            <person name="Nambeesan S."/>
            <person name="Nguyen T."/>
            <person name="Pegot-Espagnet P."/>
            <person name="Pouilly N."/>
            <person name="Raftis F."/>
            <person name="Sallet E."/>
            <person name="Schiex T."/>
            <person name="Thomas J."/>
            <person name="Vandecasteele C."/>
            <person name="Vares D."/>
            <person name="Vear F."/>
            <person name="Vautrin S."/>
            <person name="Crespi M."/>
            <person name="Mangin B."/>
            <person name="Burke J.M."/>
            <person name="Salse J."/>
            <person name="Munos S."/>
            <person name="Vincourt P."/>
            <person name="Rieseberg L.H."/>
            <person name="Langlade N.B."/>
        </authorList>
    </citation>
    <scope>NUCLEOTIDE SEQUENCE</scope>
    <source>
        <tissue evidence="2">Leaves</tissue>
    </source>
</reference>
<keyword evidence="3" id="KW-1185">Reference proteome</keyword>
<proteinExistence type="predicted"/>
<comment type="caution">
    <text evidence="2">The sequence shown here is derived from an EMBL/GenBank/DDBJ whole genome shotgun (WGS) entry which is preliminary data.</text>
</comment>
<evidence type="ECO:0000256" key="1">
    <source>
        <dbReference type="SAM" id="MobiDB-lite"/>
    </source>
</evidence>
<gene>
    <name evidence="2" type="ORF">HanXRQr2_Chr08g0339371</name>
</gene>
<feature type="compositionally biased region" description="Polar residues" evidence="1">
    <location>
        <begin position="55"/>
        <end position="64"/>
    </location>
</feature>
<name>A0A9K3IEY1_HELAN</name>
<dbReference type="Proteomes" id="UP000215914">
    <property type="component" value="Unassembled WGS sequence"/>
</dbReference>
<protein>
    <submittedName>
        <fullName evidence="2">Uncharacterized protein</fullName>
    </submittedName>
</protein>
<reference evidence="2" key="2">
    <citation type="submission" date="2020-06" db="EMBL/GenBank/DDBJ databases">
        <title>Helianthus annuus Genome sequencing and assembly Release 2.</title>
        <authorList>
            <person name="Gouzy J."/>
            <person name="Langlade N."/>
            <person name="Munos S."/>
        </authorList>
    </citation>
    <scope>NUCLEOTIDE SEQUENCE</scope>
    <source>
        <tissue evidence="2">Leaves</tissue>
    </source>
</reference>
<feature type="compositionally biased region" description="Polar residues" evidence="1">
    <location>
        <begin position="30"/>
        <end position="42"/>
    </location>
</feature>